<dbReference type="PANTHER" id="PTHR30124:SF0">
    <property type="entry name" value="MEMBRANE-BOUND LYTIC MUREIN TRANSGLYCOSYLASE A"/>
    <property type="match status" value="1"/>
</dbReference>
<organism evidence="8 9">
    <name type="scientific">Desulfoferula mesophila</name>
    <dbReference type="NCBI Taxonomy" id="3058419"/>
    <lineage>
        <taxon>Bacteria</taxon>
        <taxon>Pseudomonadati</taxon>
        <taxon>Thermodesulfobacteriota</taxon>
        <taxon>Desulfarculia</taxon>
        <taxon>Desulfarculales</taxon>
        <taxon>Desulfarculaceae</taxon>
        <taxon>Desulfoferula</taxon>
    </lineage>
</organism>
<evidence type="ECO:0000313" key="8">
    <source>
        <dbReference type="EMBL" id="BEQ15056.1"/>
    </source>
</evidence>
<evidence type="ECO:0000256" key="5">
    <source>
        <dbReference type="ARBA" id="ARBA00030918"/>
    </source>
</evidence>
<evidence type="ECO:0000256" key="3">
    <source>
        <dbReference type="ARBA" id="ARBA00023239"/>
    </source>
</evidence>
<dbReference type="SUPFAM" id="SSF50685">
    <property type="entry name" value="Barwin-like endoglucanases"/>
    <property type="match status" value="1"/>
</dbReference>
<dbReference type="GO" id="GO:0004553">
    <property type="term" value="F:hydrolase activity, hydrolyzing O-glycosyl compounds"/>
    <property type="evidence" value="ECO:0007669"/>
    <property type="project" value="InterPro"/>
</dbReference>
<dbReference type="InterPro" id="IPR010611">
    <property type="entry name" value="3D_dom"/>
</dbReference>
<dbReference type="Pfam" id="PF03562">
    <property type="entry name" value="MltA"/>
    <property type="match status" value="1"/>
</dbReference>
<dbReference type="AlphaFoldDB" id="A0AAU9EMA3"/>
<dbReference type="PANTHER" id="PTHR30124">
    <property type="entry name" value="MEMBRANE-BOUND LYTIC MUREIN TRANSGLYCOSYLASE A"/>
    <property type="match status" value="1"/>
</dbReference>
<dbReference type="Proteomes" id="UP001366166">
    <property type="component" value="Chromosome"/>
</dbReference>
<dbReference type="CDD" id="cd14668">
    <property type="entry name" value="mlta_B"/>
    <property type="match status" value="1"/>
</dbReference>
<dbReference type="GO" id="GO:0009254">
    <property type="term" value="P:peptidoglycan turnover"/>
    <property type="evidence" value="ECO:0007669"/>
    <property type="project" value="InterPro"/>
</dbReference>
<dbReference type="Gene3D" id="2.40.40.10">
    <property type="entry name" value="RlpA-like domain"/>
    <property type="match status" value="1"/>
</dbReference>
<dbReference type="GO" id="GO:0019867">
    <property type="term" value="C:outer membrane"/>
    <property type="evidence" value="ECO:0007669"/>
    <property type="project" value="InterPro"/>
</dbReference>
<dbReference type="Pfam" id="PF06725">
    <property type="entry name" value="3D"/>
    <property type="match status" value="1"/>
</dbReference>
<feature type="signal peptide" evidence="6">
    <location>
        <begin position="1"/>
        <end position="27"/>
    </location>
</feature>
<dbReference type="Gene3D" id="2.40.240.50">
    <property type="entry name" value="Barwin-like endoglucanases"/>
    <property type="match status" value="1"/>
</dbReference>
<dbReference type="SMART" id="SM00925">
    <property type="entry name" value="MltA"/>
    <property type="match status" value="1"/>
</dbReference>
<dbReference type="EC" id="4.2.2.n1" evidence="2"/>
<sequence length="406" mass="45015">MNKRQTNLCRFAWITLLAVLALLAACATPGPPPAPTAQNTLRLVANDDWPLLLDDLGARGFFQAAESSLAYLRKTNQDKSFTFGPYRMNAAQMAAMLEELKDLLYRLPDPVERSRALQEKYVLLESVGRDGQGEVLMTGYYEPVLQARRKPQGAFQYPVYALPEDLVWIDLRQFGEQYPAKQLVGQVKNHRVRPYPDREAIDFNKVIEGKAEVLGYVSDPVEVFFLHIQGSGQLEFADGSRRRVGYAASNGRPYRSIGKMLLNKKMMEPGSMSMQGIQAYLEANPQYLRQVLSHNPSYVFFRPLPVIGGPLGCFGQPLTAGRSVATDRRLFPGLALGYVTGTLPAPEGKTAPLARFVFNQDTGGAIRGPGRLDLFFGSGPQAGALAGRMKNIGKLYFFFPRALLNN</sequence>
<name>A0AAU9EMA3_9BACT</name>
<keyword evidence="4" id="KW-0961">Cell wall biogenesis/degradation</keyword>
<reference evidence="9" key="1">
    <citation type="journal article" date="2023" name="Arch. Microbiol.">
        <title>Desulfoferula mesophilus gen. nov. sp. nov., a mesophilic sulfate-reducing bacterium isolated from a brackish lake sediment.</title>
        <authorList>
            <person name="Watanabe T."/>
            <person name="Yabe T."/>
            <person name="Tsuji J.M."/>
            <person name="Fukui M."/>
        </authorList>
    </citation>
    <scope>NUCLEOTIDE SEQUENCE [LARGE SCALE GENOMIC DNA]</scope>
    <source>
        <strain evidence="9">12FAK</strain>
    </source>
</reference>
<protein>
    <recommendedName>
        <fullName evidence="2">peptidoglycan lytic exotransglycosylase</fullName>
        <ecNumber evidence="2">4.2.2.n1</ecNumber>
    </recommendedName>
    <alternativeName>
        <fullName evidence="5">Murein hydrolase A</fullName>
    </alternativeName>
</protein>
<gene>
    <name evidence="8" type="ORF">FAK_21220</name>
</gene>
<dbReference type="InterPro" id="IPR005300">
    <property type="entry name" value="MltA_B"/>
</dbReference>
<comment type="catalytic activity">
    <reaction evidence="1">
        <text>Exolytic cleavage of the (1-&gt;4)-beta-glycosidic linkage between N-acetylmuramic acid (MurNAc) and N-acetylglucosamine (GlcNAc) residues in peptidoglycan, from either the reducing or the non-reducing ends of the peptidoglycan chains, with concomitant formation of a 1,6-anhydrobond in the MurNAc residue.</text>
        <dbReference type="EC" id="4.2.2.n1"/>
    </reaction>
</comment>
<keyword evidence="3" id="KW-0456">Lyase</keyword>
<dbReference type="GO" id="GO:0009253">
    <property type="term" value="P:peptidoglycan catabolic process"/>
    <property type="evidence" value="ECO:0007669"/>
    <property type="project" value="TreeGrafter"/>
</dbReference>
<evidence type="ECO:0000259" key="7">
    <source>
        <dbReference type="SMART" id="SM00925"/>
    </source>
</evidence>
<evidence type="ECO:0000256" key="1">
    <source>
        <dbReference type="ARBA" id="ARBA00001420"/>
    </source>
</evidence>
<dbReference type="InterPro" id="IPR036908">
    <property type="entry name" value="RlpA-like_sf"/>
</dbReference>
<dbReference type="EMBL" id="AP028679">
    <property type="protein sequence ID" value="BEQ15056.1"/>
    <property type="molecule type" value="Genomic_DNA"/>
</dbReference>
<feature type="chain" id="PRO_5043538140" description="peptidoglycan lytic exotransglycosylase" evidence="6">
    <location>
        <begin position="28"/>
        <end position="406"/>
    </location>
</feature>
<dbReference type="PIRSF" id="PIRSF019422">
    <property type="entry name" value="MltA"/>
    <property type="match status" value="1"/>
</dbReference>
<keyword evidence="9" id="KW-1185">Reference proteome</keyword>
<dbReference type="GO" id="GO:0008933">
    <property type="term" value="F:peptidoglycan lytic transglycosylase activity"/>
    <property type="evidence" value="ECO:0007669"/>
    <property type="project" value="TreeGrafter"/>
</dbReference>
<feature type="domain" description="Lytic transglycosylase MltA" evidence="7">
    <location>
        <begin position="144"/>
        <end position="302"/>
    </location>
</feature>
<dbReference type="KEGG" id="dmp:FAK_21220"/>
<evidence type="ECO:0000256" key="6">
    <source>
        <dbReference type="SAM" id="SignalP"/>
    </source>
</evidence>
<dbReference type="RefSeq" id="WP_338598931.1">
    <property type="nucleotide sequence ID" value="NZ_AP028679.1"/>
</dbReference>
<dbReference type="CDD" id="cd14485">
    <property type="entry name" value="mltA_like_LT_A"/>
    <property type="match status" value="1"/>
</dbReference>
<accession>A0AAU9EMA3</accession>
<evidence type="ECO:0000313" key="9">
    <source>
        <dbReference type="Proteomes" id="UP001366166"/>
    </source>
</evidence>
<dbReference type="InterPro" id="IPR026044">
    <property type="entry name" value="MltA"/>
</dbReference>
<dbReference type="PROSITE" id="PS51257">
    <property type="entry name" value="PROKAR_LIPOPROTEIN"/>
    <property type="match status" value="1"/>
</dbReference>
<evidence type="ECO:0000256" key="2">
    <source>
        <dbReference type="ARBA" id="ARBA00012587"/>
    </source>
</evidence>
<keyword evidence="6" id="KW-0732">Signal</keyword>
<evidence type="ECO:0000256" key="4">
    <source>
        <dbReference type="ARBA" id="ARBA00023316"/>
    </source>
</evidence>
<dbReference type="GO" id="GO:0071555">
    <property type="term" value="P:cell wall organization"/>
    <property type="evidence" value="ECO:0007669"/>
    <property type="project" value="UniProtKB-KW"/>
</dbReference>
<proteinExistence type="predicted"/>